<reference evidence="5 6" key="1">
    <citation type="journal article" date="2016" name="Environ. Microbiol.">
        <title>Genomic resolution of a cold subsurface aquifer community provides metabolic insights for novel microbes adapted to high CO concentrations.</title>
        <authorList>
            <person name="Probst A.J."/>
            <person name="Castelle C.J."/>
            <person name="Singh A."/>
            <person name="Brown C.T."/>
            <person name="Anantharaman K."/>
            <person name="Sharon I."/>
            <person name="Hug L.A."/>
            <person name="Burstein D."/>
            <person name="Emerson J.B."/>
            <person name="Thomas B.C."/>
            <person name="Banfield J.F."/>
        </authorList>
    </citation>
    <scope>NUCLEOTIDE SEQUENCE [LARGE SCALE GENOMIC DNA]</scope>
    <source>
        <strain evidence="5">CG1_02_47_685</strain>
    </source>
</reference>
<evidence type="ECO:0000259" key="4">
    <source>
        <dbReference type="SMART" id="SM00861"/>
    </source>
</evidence>
<evidence type="ECO:0000256" key="3">
    <source>
        <dbReference type="ARBA" id="ARBA00023052"/>
    </source>
</evidence>
<evidence type="ECO:0000313" key="6">
    <source>
        <dbReference type="Proteomes" id="UP000183206"/>
    </source>
</evidence>
<dbReference type="SUPFAM" id="SSF52922">
    <property type="entry name" value="TK C-terminal domain-like"/>
    <property type="match status" value="1"/>
</dbReference>
<dbReference type="InterPro" id="IPR009014">
    <property type="entry name" value="Transketo_C/PFOR_II"/>
</dbReference>
<dbReference type="SUPFAM" id="SSF52518">
    <property type="entry name" value="Thiamin diphosphate-binding fold (THDP-binding)"/>
    <property type="match status" value="1"/>
</dbReference>
<dbReference type="InterPro" id="IPR051157">
    <property type="entry name" value="PDH/Transketolase"/>
</dbReference>
<dbReference type="STRING" id="1805282.AUJ44_04480"/>
<dbReference type="Pfam" id="PF02780">
    <property type="entry name" value="Transketolase_C"/>
    <property type="match status" value="1"/>
</dbReference>
<accession>A0A1J4V697</accession>
<dbReference type="Pfam" id="PF02779">
    <property type="entry name" value="Transket_pyr"/>
    <property type="match status" value="1"/>
</dbReference>
<dbReference type="InterPro" id="IPR005475">
    <property type="entry name" value="Transketolase-like_Pyr-bd"/>
</dbReference>
<evidence type="ECO:0000256" key="1">
    <source>
        <dbReference type="ARBA" id="ARBA00001964"/>
    </source>
</evidence>
<protein>
    <submittedName>
        <fullName evidence="5">Transketolase</fullName>
    </submittedName>
</protein>
<dbReference type="AlphaFoldDB" id="A0A1J4V697"/>
<dbReference type="Proteomes" id="UP000183206">
    <property type="component" value="Unassembled WGS sequence"/>
</dbReference>
<dbReference type="InterPro" id="IPR033248">
    <property type="entry name" value="Transketolase_C"/>
</dbReference>
<dbReference type="PANTHER" id="PTHR43825:SF1">
    <property type="entry name" value="TRANSKETOLASE-LIKE PYRIMIDINE-BINDING DOMAIN-CONTAINING PROTEIN"/>
    <property type="match status" value="1"/>
</dbReference>
<dbReference type="Gene3D" id="3.40.50.920">
    <property type="match status" value="1"/>
</dbReference>
<comment type="caution">
    <text evidence="5">The sequence shown here is derived from an EMBL/GenBank/DDBJ whole genome shotgun (WGS) entry which is preliminary data.</text>
</comment>
<dbReference type="InterPro" id="IPR029061">
    <property type="entry name" value="THDP-binding"/>
</dbReference>
<comment type="cofactor">
    <cofactor evidence="1">
        <name>thiamine diphosphate</name>
        <dbReference type="ChEBI" id="CHEBI:58937"/>
    </cofactor>
</comment>
<dbReference type="Gene3D" id="3.40.50.970">
    <property type="match status" value="1"/>
</dbReference>
<organism evidence="5 6">
    <name type="scientific">Candidatus Nomurabacteria bacterium CG1_02_47_685</name>
    <dbReference type="NCBI Taxonomy" id="1805282"/>
    <lineage>
        <taxon>Bacteria</taxon>
        <taxon>Candidatus Nomuraibacteriota</taxon>
    </lineage>
</organism>
<sequence length="313" mass="33654">MEQMPIRHGYGEGILIAGKRDKRVVALCADLTDSTKTNVFANVYPDRFIEMGIGEQSMASVASGLAAMGKIPFLASYAMFSPGRNWEQIRTTICYNNANVKIGGAHAGISVGPDGGTHQAIEDIALMRIIPRMNVIVPCDAIEARKATIAAAEIIGPVYIRLAREATPVITTEETPFAIGEARVVFRPDGDADIGIIAIGSLVYDAIMAAKRVEADGIKARVLNLSTIKPIDTDAIIELARDTKRIITVEEHQIKGGMGSAVAEVLSEYCPVKIKYIGIRDAFGQSGTPEELLSHYGLDRESIVEAVRSLIAT</sequence>
<comment type="similarity">
    <text evidence="2">Belongs to the transketolase family.</text>
</comment>
<gene>
    <name evidence="5" type="ORF">AUJ44_04480</name>
</gene>
<feature type="domain" description="Transketolase-like pyrimidine-binding" evidence="4">
    <location>
        <begin position="4"/>
        <end position="169"/>
    </location>
</feature>
<dbReference type="CDD" id="cd07033">
    <property type="entry name" value="TPP_PYR_DXS_TK_like"/>
    <property type="match status" value="1"/>
</dbReference>
<dbReference type="SMART" id="SM00861">
    <property type="entry name" value="Transket_pyr"/>
    <property type="match status" value="1"/>
</dbReference>
<dbReference type="EMBL" id="MNVO01000065">
    <property type="protein sequence ID" value="OIO31520.1"/>
    <property type="molecule type" value="Genomic_DNA"/>
</dbReference>
<dbReference type="PANTHER" id="PTHR43825">
    <property type="entry name" value="PYRUVATE DEHYDROGENASE E1 COMPONENT"/>
    <property type="match status" value="1"/>
</dbReference>
<dbReference type="FunFam" id="3.40.50.970:FF:000129">
    <property type="entry name" value="Transketolase"/>
    <property type="match status" value="1"/>
</dbReference>
<name>A0A1J4V697_9BACT</name>
<proteinExistence type="inferred from homology"/>
<keyword evidence="3" id="KW-0786">Thiamine pyrophosphate</keyword>
<evidence type="ECO:0000313" key="5">
    <source>
        <dbReference type="EMBL" id="OIO31520.1"/>
    </source>
</evidence>
<evidence type="ECO:0000256" key="2">
    <source>
        <dbReference type="ARBA" id="ARBA00007131"/>
    </source>
</evidence>